<evidence type="ECO:0000313" key="3">
    <source>
        <dbReference type="Proteomes" id="UP000326903"/>
    </source>
</evidence>
<keyword evidence="1" id="KW-1133">Transmembrane helix</keyword>
<sequence length="189" mass="22305">MLQFEITLKNSKVKSYRFIALLIVFLNFAVFIYLLFFDKYFYDAAASLFLVAVYCLYRFYISKKNKTGFFMDEFSFFILAGSWVALQNYPVVAAYILTGILYYVALQKIQFGFDDNSIRKINFPTAEYQWNQLSNVVLRDDILTLDFNNNKLIQSEIENGKNVNEIEFNEFAQQQLVKYSQPEENLFLN</sequence>
<feature type="transmembrane region" description="Helical" evidence="1">
    <location>
        <begin position="92"/>
        <end position="111"/>
    </location>
</feature>
<dbReference type="Proteomes" id="UP000326903">
    <property type="component" value="Unassembled WGS sequence"/>
</dbReference>
<gene>
    <name evidence="2" type="ORF">FW778_13060</name>
</gene>
<keyword evidence="1" id="KW-0812">Transmembrane</keyword>
<dbReference type="AlphaFoldDB" id="A0A5J5IGZ2"/>
<accession>A0A5J5IGZ2</accession>
<reference evidence="2 3" key="1">
    <citation type="submission" date="2019-09" db="EMBL/GenBank/DDBJ databases">
        <title>Draft genome sequence of Ginsengibacter sp. BR5-29.</title>
        <authorList>
            <person name="Im W.-T."/>
        </authorList>
    </citation>
    <scope>NUCLEOTIDE SEQUENCE [LARGE SCALE GENOMIC DNA]</scope>
    <source>
        <strain evidence="2 3">BR5-29</strain>
    </source>
</reference>
<name>A0A5J5IGZ2_9BACT</name>
<keyword evidence="3" id="KW-1185">Reference proteome</keyword>
<evidence type="ECO:0000256" key="1">
    <source>
        <dbReference type="SAM" id="Phobius"/>
    </source>
</evidence>
<protein>
    <submittedName>
        <fullName evidence="2">Uncharacterized protein</fullName>
    </submittedName>
</protein>
<dbReference type="RefSeq" id="WP_150415184.1">
    <property type="nucleotide sequence ID" value="NZ_VYQF01000003.1"/>
</dbReference>
<organism evidence="2 3">
    <name type="scientific">Ginsengibacter hankyongi</name>
    <dbReference type="NCBI Taxonomy" id="2607284"/>
    <lineage>
        <taxon>Bacteria</taxon>
        <taxon>Pseudomonadati</taxon>
        <taxon>Bacteroidota</taxon>
        <taxon>Chitinophagia</taxon>
        <taxon>Chitinophagales</taxon>
        <taxon>Chitinophagaceae</taxon>
        <taxon>Ginsengibacter</taxon>
    </lineage>
</organism>
<dbReference type="EMBL" id="VYQF01000003">
    <property type="protein sequence ID" value="KAA9038486.1"/>
    <property type="molecule type" value="Genomic_DNA"/>
</dbReference>
<keyword evidence="1" id="KW-0472">Membrane</keyword>
<proteinExistence type="predicted"/>
<feature type="transmembrane region" description="Helical" evidence="1">
    <location>
        <begin position="16"/>
        <end position="34"/>
    </location>
</feature>
<feature type="transmembrane region" description="Helical" evidence="1">
    <location>
        <begin position="40"/>
        <end position="57"/>
    </location>
</feature>
<evidence type="ECO:0000313" key="2">
    <source>
        <dbReference type="EMBL" id="KAA9038486.1"/>
    </source>
</evidence>
<comment type="caution">
    <text evidence="2">The sequence shown here is derived from an EMBL/GenBank/DDBJ whole genome shotgun (WGS) entry which is preliminary data.</text>
</comment>